<name>X1C0P6_9ZZZZ</name>
<evidence type="ECO:0000313" key="1">
    <source>
        <dbReference type="EMBL" id="GAG86927.1"/>
    </source>
</evidence>
<dbReference type="AlphaFoldDB" id="X1C0P6"/>
<protein>
    <submittedName>
        <fullName evidence="1">Uncharacterized protein</fullName>
    </submittedName>
</protein>
<comment type="caution">
    <text evidence="1">The sequence shown here is derived from an EMBL/GenBank/DDBJ whole genome shotgun (WGS) entry which is preliminary data.</text>
</comment>
<reference evidence="1" key="1">
    <citation type="journal article" date="2014" name="Front. Microbiol.">
        <title>High frequency of phylogenetically diverse reductive dehalogenase-homologous genes in deep subseafloor sedimentary metagenomes.</title>
        <authorList>
            <person name="Kawai M."/>
            <person name="Futagami T."/>
            <person name="Toyoda A."/>
            <person name="Takaki Y."/>
            <person name="Nishi S."/>
            <person name="Hori S."/>
            <person name="Arai W."/>
            <person name="Tsubouchi T."/>
            <person name="Morono Y."/>
            <person name="Uchiyama I."/>
            <person name="Ito T."/>
            <person name="Fujiyama A."/>
            <person name="Inagaki F."/>
            <person name="Takami H."/>
        </authorList>
    </citation>
    <scope>NUCLEOTIDE SEQUENCE</scope>
    <source>
        <strain evidence="1">Expedition CK06-06</strain>
    </source>
</reference>
<sequence length="54" mass="5999">MKIQLYKRTAEGCQVLFIPGRAAHLPPVLLRVRPDEDLKEKVAAELLSLALSSL</sequence>
<accession>X1C0P6</accession>
<gene>
    <name evidence="1" type="ORF">S01H4_26691</name>
</gene>
<proteinExistence type="predicted"/>
<organism evidence="1">
    <name type="scientific">marine sediment metagenome</name>
    <dbReference type="NCBI Taxonomy" id="412755"/>
    <lineage>
        <taxon>unclassified sequences</taxon>
        <taxon>metagenomes</taxon>
        <taxon>ecological metagenomes</taxon>
    </lineage>
</organism>
<dbReference type="EMBL" id="BART01012915">
    <property type="protein sequence ID" value="GAG86927.1"/>
    <property type="molecule type" value="Genomic_DNA"/>
</dbReference>